<protein>
    <submittedName>
        <fullName evidence="1">Uncharacterized protein</fullName>
    </submittedName>
</protein>
<dbReference type="Proteomes" id="UP001652409">
    <property type="component" value="Unassembled WGS sequence"/>
</dbReference>
<dbReference type="Pfam" id="PF20536">
    <property type="entry name" value="DUF6751"/>
    <property type="match status" value="1"/>
</dbReference>
<accession>A0ABT2TQF2</accession>
<organism evidence="1 2">
    <name type="scientific">Blautia ammoniilytica</name>
    <dbReference type="NCBI Taxonomy" id="2981782"/>
    <lineage>
        <taxon>Bacteria</taxon>
        <taxon>Bacillati</taxon>
        <taxon>Bacillota</taxon>
        <taxon>Clostridia</taxon>
        <taxon>Lachnospirales</taxon>
        <taxon>Lachnospiraceae</taxon>
        <taxon>Blautia</taxon>
    </lineage>
</organism>
<dbReference type="RefSeq" id="WP_158420559.1">
    <property type="nucleotide sequence ID" value="NZ_JAOQJL010000004.1"/>
</dbReference>
<dbReference type="InterPro" id="IPR046639">
    <property type="entry name" value="DUF6751"/>
</dbReference>
<keyword evidence="2" id="KW-1185">Reference proteome</keyword>
<comment type="caution">
    <text evidence="1">The sequence shown here is derived from an EMBL/GenBank/DDBJ whole genome shotgun (WGS) entry which is preliminary data.</text>
</comment>
<name>A0ABT2TQF2_9FIRM</name>
<sequence>MNQNYTRTITLYNRIRAGDSTDKKEHWNRTVLHNCFWKSQVNTGFNGTQASVQNTYVVRIPKDERYLSYAEYVKDPEGHFTASQDDLVVLGECSEEINGTAGHTAAQVLNRCKPDAFKVTAFSDNTAFPLAKHYRLGG</sequence>
<evidence type="ECO:0000313" key="1">
    <source>
        <dbReference type="EMBL" id="MCU6764322.1"/>
    </source>
</evidence>
<proteinExistence type="predicted"/>
<reference evidence="1 2" key="1">
    <citation type="journal article" date="2021" name="ISME Commun">
        <title>Automated analysis of genomic sequences facilitates high-throughput and comprehensive description of bacteria.</title>
        <authorList>
            <person name="Hitch T.C.A."/>
        </authorList>
    </citation>
    <scope>NUCLEOTIDE SEQUENCE [LARGE SCALE GENOMIC DNA]</scope>
    <source>
        <strain evidence="1 2">Sanger_23</strain>
    </source>
</reference>
<gene>
    <name evidence="1" type="ORF">OCV61_02730</name>
</gene>
<dbReference type="EMBL" id="JAOQJL010000004">
    <property type="protein sequence ID" value="MCU6764322.1"/>
    <property type="molecule type" value="Genomic_DNA"/>
</dbReference>
<evidence type="ECO:0000313" key="2">
    <source>
        <dbReference type="Proteomes" id="UP001652409"/>
    </source>
</evidence>